<organism evidence="2 3">
    <name type="scientific">Mucilaginibacter pankratovii</name>
    <dbReference type="NCBI Taxonomy" id="2772110"/>
    <lineage>
        <taxon>Bacteria</taxon>
        <taxon>Pseudomonadati</taxon>
        <taxon>Bacteroidota</taxon>
        <taxon>Sphingobacteriia</taxon>
        <taxon>Sphingobacteriales</taxon>
        <taxon>Sphingobacteriaceae</taxon>
        <taxon>Mucilaginibacter</taxon>
    </lineage>
</organism>
<dbReference type="EMBL" id="JACWMY010000004">
    <property type="protein sequence ID" value="MBD1364147.1"/>
    <property type="molecule type" value="Genomic_DNA"/>
</dbReference>
<dbReference type="Proteomes" id="UP000606600">
    <property type="component" value="Unassembled WGS sequence"/>
</dbReference>
<protein>
    <submittedName>
        <fullName evidence="2">Uncharacterized protein</fullName>
    </submittedName>
</protein>
<evidence type="ECO:0000256" key="1">
    <source>
        <dbReference type="SAM" id="SignalP"/>
    </source>
</evidence>
<accession>A0ABR7WRJ2</accession>
<evidence type="ECO:0000313" key="2">
    <source>
        <dbReference type="EMBL" id="MBD1364147.1"/>
    </source>
</evidence>
<dbReference type="RefSeq" id="WP_191188804.1">
    <property type="nucleotide sequence ID" value="NZ_JACWMY010000004.1"/>
</dbReference>
<feature type="signal peptide" evidence="1">
    <location>
        <begin position="1"/>
        <end position="23"/>
    </location>
</feature>
<feature type="chain" id="PRO_5047524239" evidence="1">
    <location>
        <begin position="24"/>
        <end position="154"/>
    </location>
</feature>
<keyword evidence="1" id="KW-0732">Signal</keyword>
<gene>
    <name evidence="2" type="ORF">IDJ77_10035</name>
</gene>
<keyword evidence="3" id="KW-1185">Reference proteome</keyword>
<proteinExistence type="predicted"/>
<reference evidence="2 3" key="1">
    <citation type="submission" date="2020-09" db="EMBL/GenBank/DDBJ databases">
        <title>Novel species of Mucilaginibacter isolated from a glacier on the Tibetan Plateau.</title>
        <authorList>
            <person name="Liu Q."/>
            <person name="Xin Y.-H."/>
        </authorList>
    </citation>
    <scope>NUCLEOTIDE SEQUENCE [LARGE SCALE GENOMIC DNA]</scope>
    <source>
        <strain evidence="2 3">ZT4R22</strain>
    </source>
</reference>
<sequence length="154" mass="17722">MKRIICLSLLIGQLMAFPVTLKAQNKLFINPNPVTHHLNNGIPIGKTDFDNKVAKYLKMMMNGFEFDKQDYIDMVRIYNTIGWSFETPRDSYRLFYDAFLVVHVRPAVKKLNAGLSKGMSYYSPKYNLYIGDGPIIKDGIRSSDNSKFKVDTLR</sequence>
<comment type="caution">
    <text evidence="2">The sequence shown here is derived from an EMBL/GenBank/DDBJ whole genome shotgun (WGS) entry which is preliminary data.</text>
</comment>
<evidence type="ECO:0000313" key="3">
    <source>
        <dbReference type="Proteomes" id="UP000606600"/>
    </source>
</evidence>
<name>A0ABR7WRJ2_9SPHI</name>